<sequence>MLHLVPPQWRDPMQWSFLCAASFVRAISWIMRYAGFVCVAIGMGACLFFIQHTPVIPANLCLSIITALLFLIGGLVVHAIIPIIAETIFQLLCHLIVALVLLFNIYFNYALCCATDPGVISAKWMMETDIWDVKVEKTNDKVEDDEEEEEDLERGIDGNQLDNVDKKLLLRVRPSAKTLEDDGRVQLPTLQLVDSQSLHMAKPRRGYHPSVDDGVSYCRRCRHFRPPRAHHCSVCNRCIAHLDHHCPWVNNCIGRDNYRVRRICGHICDDFSNDGVVLGTIVSTVGCCYAACMSYKAAYTELGREQYARMLVLATVSSLRMSVLDTLQFAFAMSAAAGLAVIILATWHAFLIATAQTSVELQINRSPRHRRLHGGKVVSPYSTGSIHGNWELVFGRCNYKILSLMPSTRFPPNPRTLSQKKKTAVHEEKTNDATGSSPGGMV</sequence>
<comment type="similarity">
    <text evidence="7">Belongs to the DHHC palmitoyltransferase family.</text>
</comment>
<keyword evidence="2 7" id="KW-0808">Transferase</keyword>
<dbReference type="PROSITE" id="PS50216">
    <property type="entry name" value="DHHC"/>
    <property type="match status" value="1"/>
</dbReference>
<dbReference type="Proteomes" id="UP000282087">
    <property type="component" value="Unassembled WGS sequence"/>
</dbReference>
<comment type="subcellular location">
    <subcellularLocation>
        <location evidence="1">Membrane</location>
        <topology evidence="1">Multi-pass membrane protein</topology>
    </subcellularLocation>
</comment>
<feature type="transmembrane region" description="Helical" evidence="7">
    <location>
        <begin position="88"/>
        <end position="107"/>
    </location>
</feature>
<dbReference type="EMBL" id="QLLG01000026">
    <property type="protein sequence ID" value="RMX69411.1"/>
    <property type="molecule type" value="Genomic_DNA"/>
</dbReference>
<evidence type="ECO:0000256" key="8">
    <source>
        <dbReference type="SAM" id="MobiDB-lite"/>
    </source>
</evidence>
<evidence type="ECO:0000313" key="10">
    <source>
        <dbReference type="EMBL" id="RMX69411.1"/>
    </source>
</evidence>
<dbReference type="InterPro" id="IPR039859">
    <property type="entry name" value="PFA4/ZDH16/20/ERF2-like"/>
</dbReference>
<evidence type="ECO:0000256" key="2">
    <source>
        <dbReference type="ARBA" id="ARBA00022679"/>
    </source>
</evidence>
<evidence type="ECO:0000256" key="4">
    <source>
        <dbReference type="ARBA" id="ARBA00022989"/>
    </source>
</evidence>
<dbReference type="InterPro" id="IPR001594">
    <property type="entry name" value="Palmitoyltrfase_DHHC"/>
</dbReference>
<feature type="transmembrane region" description="Helical" evidence="7">
    <location>
        <begin position="30"/>
        <end position="50"/>
    </location>
</feature>
<feature type="transmembrane region" description="Helical" evidence="7">
    <location>
        <begin position="56"/>
        <end position="81"/>
    </location>
</feature>
<dbReference type="AlphaFoldDB" id="A0A3M6VTM3"/>
<keyword evidence="5 7" id="KW-0472">Membrane</keyword>
<dbReference type="EC" id="2.3.1.225" evidence="7"/>
<dbReference type="PANTHER" id="PTHR12246">
    <property type="entry name" value="PALMITOYLTRANSFERASE ZDHHC16"/>
    <property type="match status" value="1"/>
</dbReference>
<accession>A0A3M6VTM3</accession>
<keyword evidence="4 7" id="KW-1133">Transmembrane helix</keyword>
<reference evidence="10 11" key="1">
    <citation type="submission" date="2018-06" db="EMBL/GenBank/DDBJ databases">
        <title>Comparative genomics of downy mildews reveals potential adaptations to biotrophy.</title>
        <authorList>
            <person name="Fletcher K."/>
            <person name="Klosterman S.J."/>
            <person name="Derevnina L."/>
            <person name="Martin F."/>
            <person name="Koike S."/>
            <person name="Reyes Chin-Wo S."/>
            <person name="Mou B."/>
            <person name="Michelmore R."/>
        </authorList>
    </citation>
    <scope>NUCLEOTIDE SEQUENCE [LARGE SCALE GENOMIC DNA]</scope>
    <source>
        <strain evidence="10 11">R14</strain>
    </source>
</reference>
<comment type="catalytic activity">
    <reaction evidence="7">
        <text>L-cysteinyl-[protein] + hexadecanoyl-CoA = S-hexadecanoyl-L-cysteinyl-[protein] + CoA</text>
        <dbReference type="Rhea" id="RHEA:36683"/>
        <dbReference type="Rhea" id="RHEA-COMP:10131"/>
        <dbReference type="Rhea" id="RHEA-COMP:11032"/>
        <dbReference type="ChEBI" id="CHEBI:29950"/>
        <dbReference type="ChEBI" id="CHEBI:57287"/>
        <dbReference type="ChEBI" id="CHEBI:57379"/>
        <dbReference type="ChEBI" id="CHEBI:74151"/>
        <dbReference type="EC" id="2.3.1.225"/>
    </reaction>
</comment>
<dbReference type="GO" id="GO:0019706">
    <property type="term" value="F:protein-cysteine S-palmitoyltransferase activity"/>
    <property type="evidence" value="ECO:0007669"/>
    <property type="project" value="UniProtKB-EC"/>
</dbReference>
<evidence type="ECO:0000256" key="6">
    <source>
        <dbReference type="ARBA" id="ARBA00023315"/>
    </source>
</evidence>
<feature type="domain" description="Palmitoyltransferase DHHC" evidence="9">
    <location>
        <begin position="216"/>
        <end position="361"/>
    </location>
</feature>
<dbReference type="Pfam" id="PF01529">
    <property type="entry name" value="DHHC"/>
    <property type="match status" value="1"/>
</dbReference>
<keyword evidence="3 7" id="KW-0812">Transmembrane</keyword>
<evidence type="ECO:0000256" key="5">
    <source>
        <dbReference type="ARBA" id="ARBA00023136"/>
    </source>
</evidence>
<keyword evidence="6 7" id="KW-0012">Acyltransferase</keyword>
<evidence type="ECO:0000313" key="11">
    <source>
        <dbReference type="Proteomes" id="UP000282087"/>
    </source>
</evidence>
<evidence type="ECO:0000256" key="3">
    <source>
        <dbReference type="ARBA" id="ARBA00022692"/>
    </source>
</evidence>
<dbReference type="VEuPathDB" id="FungiDB:DD237_003179"/>
<comment type="caution">
    <text evidence="10">The sequence shown here is derived from an EMBL/GenBank/DDBJ whole genome shotgun (WGS) entry which is preliminary data.</text>
</comment>
<keyword evidence="11" id="KW-1185">Reference proteome</keyword>
<gene>
    <name evidence="10" type="ORF">DD238_002453</name>
</gene>
<dbReference type="GO" id="GO:0016020">
    <property type="term" value="C:membrane"/>
    <property type="evidence" value="ECO:0007669"/>
    <property type="project" value="UniProtKB-SubCell"/>
</dbReference>
<name>A0A3M6VTM3_9STRA</name>
<evidence type="ECO:0000259" key="9">
    <source>
        <dbReference type="Pfam" id="PF01529"/>
    </source>
</evidence>
<feature type="transmembrane region" description="Helical" evidence="7">
    <location>
        <begin position="276"/>
        <end position="295"/>
    </location>
</feature>
<organism evidence="10 11">
    <name type="scientific">Peronospora effusa</name>
    <dbReference type="NCBI Taxonomy" id="542832"/>
    <lineage>
        <taxon>Eukaryota</taxon>
        <taxon>Sar</taxon>
        <taxon>Stramenopiles</taxon>
        <taxon>Oomycota</taxon>
        <taxon>Peronosporomycetes</taxon>
        <taxon>Peronosporales</taxon>
        <taxon>Peronosporaceae</taxon>
        <taxon>Peronospora</taxon>
    </lineage>
</organism>
<evidence type="ECO:0000256" key="1">
    <source>
        <dbReference type="ARBA" id="ARBA00004141"/>
    </source>
</evidence>
<protein>
    <recommendedName>
        <fullName evidence="7">Palmitoyltransferase</fullName>
        <ecNumber evidence="7">2.3.1.225</ecNumber>
    </recommendedName>
</protein>
<comment type="domain">
    <text evidence="7">The DHHC domain is required for palmitoyltransferase activity.</text>
</comment>
<proteinExistence type="inferred from homology"/>
<feature type="region of interest" description="Disordered" evidence="8">
    <location>
        <begin position="410"/>
        <end position="442"/>
    </location>
</feature>
<evidence type="ECO:0000256" key="7">
    <source>
        <dbReference type="RuleBase" id="RU079119"/>
    </source>
</evidence>
<feature type="transmembrane region" description="Helical" evidence="7">
    <location>
        <begin position="329"/>
        <end position="355"/>
    </location>
</feature>